<dbReference type="Proteomes" id="UP000007267">
    <property type="component" value="Unassembled WGS sequence"/>
</dbReference>
<evidence type="ECO:0000256" key="7">
    <source>
        <dbReference type="ARBA" id="ARBA00022989"/>
    </source>
</evidence>
<dbReference type="SUPFAM" id="SSF81321">
    <property type="entry name" value="Family A G protein-coupled receptor-like"/>
    <property type="match status" value="1"/>
</dbReference>
<protein>
    <recommendedName>
        <fullName evidence="13">Olfactory receptor</fullName>
    </recommendedName>
</protein>
<dbReference type="GeneTree" id="ENSGT01050000244828"/>
<organism evidence="15 16">
    <name type="scientific">Pelodiscus sinensis</name>
    <name type="common">Chinese softshell turtle</name>
    <name type="synonym">Trionyx sinensis</name>
    <dbReference type="NCBI Taxonomy" id="13735"/>
    <lineage>
        <taxon>Eukaryota</taxon>
        <taxon>Metazoa</taxon>
        <taxon>Chordata</taxon>
        <taxon>Craniata</taxon>
        <taxon>Vertebrata</taxon>
        <taxon>Euteleostomi</taxon>
        <taxon>Archelosauria</taxon>
        <taxon>Testudinata</taxon>
        <taxon>Testudines</taxon>
        <taxon>Cryptodira</taxon>
        <taxon>Trionychia</taxon>
        <taxon>Trionychidae</taxon>
        <taxon>Pelodiscus</taxon>
    </lineage>
</organism>
<evidence type="ECO:0000256" key="3">
    <source>
        <dbReference type="ARBA" id="ARBA00022475"/>
    </source>
</evidence>
<keyword evidence="8 12" id="KW-0297">G-protein coupled receptor</keyword>
<evidence type="ECO:0000256" key="1">
    <source>
        <dbReference type="ARBA" id="ARBA00002936"/>
    </source>
</evidence>
<evidence type="ECO:0000256" key="11">
    <source>
        <dbReference type="ARBA" id="ARBA00023224"/>
    </source>
</evidence>
<feature type="transmembrane region" description="Helical" evidence="13">
    <location>
        <begin position="96"/>
        <end position="118"/>
    </location>
</feature>
<evidence type="ECO:0000313" key="15">
    <source>
        <dbReference type="Ensembl" id="ENSPSIP00000000257.1"/>
    </source>
</evidence>
<evidence type="ECO:0000256" key="10">
    <source>
        <dbReference type="ARBA" id="ARBA00023170"/>
    </source>
</evidence>
<evidence type="ECO:0000256" key="4">
    <source>
        <dbReference type="ARBA" id="ARBA00022606"/>
    </source>
</evidence>
<dbReference type="PRINTS" id="PR00245">
    <property type="entry name" value="OLFACTORYR"/>
</dbReference>
<keyword evidence="11 12" id="KW-0807">Transducer</keyword>
<keyword evidence="4 13" id="KW-0716">Sensory transduction</keyword>
<dbReference type="GO" id="GO:0005886">
    <property type="term" value="C:plasma membrane"/>
    <property type="evidence" value="ECO:0007669"/>
    <property type="project" value="UniProtKB-SubCell"/>
</dbReference>
<dbReference type="InterPro" id="IPR000725">
    <property type="entry name" value="Olfact_rcpt"/>
</dbReference>
<evidence type="ECO:0000259" key="14">
    <source>
        <dbReference type="PROSITE" id="PS50262"/>
    </source>
</evidence>
<dbReference type="CDD" id="cd15227">
    <property type="entry name" value="7tmA_OR14-like"/>
    <property type="match status" value="1"/>
</dbReference>
<keyword evidence="10 12" id="KW-0675">Receptor</keyword>
<keyword evidence="3 13" id="KW-1003">Cell membrane</keyword>
<dbReference type="EMBL" id="AGCU01130472">
    <property type="status" value="NOT_ANNOTATED_CDS"/>
    <property type="molecule type" value="Genomic_DNA"/>
</dbReference>
<keyword evidence="7 13" id="KW-1133">Transmembrane helix</keyword>
<evidence type="ECO:0000256" key="6">
    <source>
        <dbReference type="ARBA" id="ARBA00022725"/>
    </source>
</evidence>
<reference evidence="16" key="2">
    <citation type="journal article" date="2013" name="Nat. Genet.">
        <title>The draft genomes of soft-shell turtle and green sea turtle yield insights into the development and evolution of the turtle-specific body plan.</title>
        <authorList>
            <person name="Wang Z."/>
            <person name="Pascual-Anaya J."/>
            <person name="Zadissa A."/>
            <person name="Li W."/>
            <person name="Niimura Y."/>
            <person name="Huang Z."/>
            <person name="Li C."/>
            <person name="White S."/>
            <person name="Xiong Z."/>
            <person name="Fang D."/>
            <person name="Wang B."/>
            <person name="Ming Y."/>
            <person name="Chen Y."/>
            <person name="Zheng Y."/>
            <person name="Kuraku S."/>
            <person name="Pignatelli M."/>
            <person name="Herrero J."/>
            <person name="Beal K."/>
            <person name="Nozawa M."/>
            <person name="Li Q."/>
            <person name="Wang J."/>
            <person name="Zhang H."/>
            <person name="Yu L."/>
            <person name="Shigenobu S."/>
            <person name="Wang J."/>
            <person name="Liu J."/>
            <person name="Flicek P."/>
            <person name="Searle S."/>
            <person name="Wang J."/>
            <person name="Kuratani S."/>
            <person name="Yin Y."/>
            <person name="Aken B."/>
            <person name="Zhang G."/>
            <person name="Irie N."/>
        </authorList>
    </citation>
    <scope>NUCLEOTIDE SEQUENCE [LARGE SCALE GENOMIC DNA]</scope>
    <source>
        <strain evidence="16">Daiwa-1</strain>
    </source>
</reference>
<comment type="similarity">
    <text evidence="12">Belongs to the G-protein coupled receptor 1 family.</text>
</comment>
<feature type="transmembrane region" description="Helical" evidence="13">
    <location>
        <begin position="138"/>
        <end position="156"/>
    </location>
</feature>
<dbReference type="PRINTS" id="PR00237">
    <property type="entry name" value="GPCRRHODOPSN"/>
</dbReference>
<dbReference type="Ensembl" id="ENSPSIT00000000257.1">
    <property type="protein sequence ID" value="ENSPSIP00000000257.1"/>
    <property type="gene ID" value="ENSPSIG00000000256.1"/>
</dbReference>
<evidence type="ECO:0000256" key="9">
    <source>
        <dbReference type="ARBA" id="ARBA00023136"/>
    </source>
</evidence>
<dbReference type="GO" id="GO:0004984">
    <property type="term" value="F:olfactory receptor activity"/>
    <property type="evidence" value="ECO:0007669"/>
    <property type="project" value="InterPro"/>
</dbReference>
<keyword evidence="6 13" id="KW-0552">Olfaction</keyword>
<keyword evidence="16" id="KW-1185">Reference proteome</keyword>
<evidence type="ECO:0000256" key="12">
    <source>
        <dbReference type="RuleBase" id="RU000688"/>
    </source>
</evidence>
<proteinExistence type="inferred from homology"/>
<dbReference type="HOGENOM" id="CLU_012526_0_1_1"/>
<feature type="transmembrane region" description="Helical" evidence="13">
    <location>
        <begin position="270"/>
        <end position="290"/>
    </location>
</feature>
<dbReference type="PROSITE" id="PS50262">
    <property type="entry name" value="G_PROTEIN_RECEP_F1_2"/>
    <property type="match status" value="1"/>
</dbReference>
<dbReference type="InterPro" id="IPR050516">
    <property type="entry name" value="Olfactory_GPCR"/>
</dbReference>
<dbReference type="FunFam" id="1.20.1070.10:FF:000037">
    <property type="entry name" value="Olfactory receptor"/>
    <property type="match status" value="1"/>
</dbReference>
<comment type="subcellular location">
    <subcellularLocation>
        <location evidence="2 13">Cell membrane</location>
        <topology evidence="2 13">Multi-pass membrane protein</topology>
    </subcellularLocation>
</comment>
<evidence type="ECO:0000256" key="5">
    <source>
        <dbReference type="ARBA" id="ARBA00022692"/>
    </source>
</evidence>
<dbReference type="PROSITE" id="PS00237">
    <property type="entry name" value="G_PROTEIN_RECEP_F1_1"/>
    <property type="match status" value="1"/>
</dbReference>
<keyword evidence="9 13" id="KW-0472">Membrane</keyword>
<feature type="domain" description="G-protein coupled receptors family 1 profile" evidence="14">
    <location>
        <begin position="39"/>
        <end position="288"/>
    </location>
</feature>
<feature type="transmembrane region" description="Helical" evidence="13">
    <location>
        <begin position="56"/>
        <end position="76"/>
    </location>
</feature>
<dbReference type="PANTHER" id="PTHR26452">
    <property type="entry name" value="OLFACTORY RECEPTOR"/>
    <property type="match status" value="1"/>
</dbReference>
<dbReference type="eggNOG" id="ENOG502SHXQ">
    <property type="taxonomic scope" value="Eukaryota"/>
</dbReference>
<reference evidence="15" key="4">
    <citation type="submission" date="2025-09" db="UniProtKB">
        <authorList>
            <consortium name="Ensembl"/>
        </authorList>
    </citation>
    <scope>IDENTIFICATION</scope>
</reference>
<evidence type="ECO:0000256" key="13">
    <source>
        <dbReference type="RuleBase" id="RU363047"/>
    </source>
</evidence>
<dbReference type="GO" id="GO:0004930">
    <property type="term" value="F:G protein-coupled receptor activity"/>
    <property type="evidence" value="ECO:0007669"/>
    <property type="project" value="UniProtKB-KW"/>
</dbReference>
<evidence type="ECO:0000313" key="16">
    <source>
        <dbReference type="Proteomes" id="UP000007267"/>
    </source>
</evidence>
<dbReference type="OMA" id="FGYMFFQ"/>
<feature type="transmembrane region" description="Helical" evidence="13">
    <location>
        <begin position="23"/>
        <end position="49"/>
    </location>
</feature>
<feature type="transmembrane region" description="Helical" evidence="13">
    <location>
        <begin position="198"/>
        <end position="219"/>
    </location>
</feature>
<dbReference type="Pfam" id="PF13853">
    <property type="entry name" value="7tm_4"/>
    <property type="match status" value="1"/>
</dbReference>
<accession>K7EWU7</accession>
<feature type="transmembrane region" description="Helical" evidence="13">
    <location>
        <begin position="240"/>
        <end position="258"/>
    </location>
</feature>
<evidence type="ECO:0000256" key="8">
    <source>
        <dbReference type="ARBA" id="ARBA00023040"/>
    </source>
</evidence>
<dbReference type="InterPro" id="IPR017452">
    <property type="entry name" value="GPCR_Rhodpsn_7TM"/>
</dbReference>
<keyword evidence="5 12" id="KW-0812">Transmembrane</keyword>
<dbReference type="InterPro" id="IPR000276">
    <property type="entry name" value="GPCR_Rhodpsn"/>
</dbReference>
<comment type="function">
    <text evidence="1">Odorant receptor.</text>
</comment>
<name>K7EWU7_PELSI</name>
<reference evidence="15" key="3">
    <citation type="submission" date="2025-08" db="UniProtKB">
        <authorList>
            <consortium name="Ensembl"/>
        </authorList>
    </citation>
    <scope>IDENTIFICATION</scope>
</reference>
<sequence length="310" mass="34511">MSNQSTVTEFLLWSFSDIRELQVLHFVVFLVMYLAALVGNLLIISAVALDHHLHTPMYFFLGNLSILDLGFISVTVPKSMANSLLGTSSISYSGCFTQVFFLLFFIGGDFFLLTVMAYDRYVAICQPLHYRRVMTRRCCVHMVASAWMTGILNSALHTGSTLAVSFCKGNRVDQFFCEVPHLLKLACPASYPNENGLLLFSACLVLSCFVLIIVSYIQIFRAVLRIPSEQGRHKAFSTCFPHLAVVSLFISTGTFAYLKPTSSSAPGLDLVVAVFYSILPPVMNPVIYSMRSKEIEAALRKLVGWRLAPK</sequence>
<evidence type="ECO:0000256" key="2">
    <source>
        <dbReference type="ARBA" id="ARBA00004651"/>
    </source>
</evidence>
<dbReference type="Gene3D" id="1.20.1070.10">
    <property type="entry name" value="Rhodopsin 7-helix transmembrane proteins"/>
    <property type="match status" value="1"/>
</dbReference>
<dbReference type="AlphaFoldDB" id="K7EWU7"/>
<reference evidence="16" key="1">
    <citation type="submission" date="2011-10" db="EMBL/GenBank/DDBJ databases">
        <authorList>
            <consortium name="Soft-shell Turtle Genome Consortium"/>
        </authorList>
    </citation>
    <scope>NUCLEOTIDE SEQUENCE [LARGE SCALE GENOMIC DNA]</scope>
    <source>
        <strain evidence="16">Daiwa-1</strain>
    </source>
</reference>